<dbReference type="RefSeq" id="WP_201686586.1">
    <property type="nucleotide sequence ID" value="NZ_JAEQNA010000018.1"/>
</dbReference>
<name>A0A936ZZS2_9BURK</name>
<gene>
    <name evidence="1" type="ORF">JI739_24160</name>
</gene>
<dbReference type="Proteomes" id="UP000613011">
    <property type="component" value="Unassembled WGS sequence"/>
</dbReference>
<comment type="caution">
    <text evidence="1">The sequence shown here is derived from an EMBL/GenBank/DDBJ whole genome shotgun (WGS) entry which is preliminary data.</text>
</comment>
<reference evidence="1" key="1">
    <citation type="submission" date="2021-01" db="EMBL/GenBank/DDBJ databases">
        <title>Ramlibacter sp. strain AW1 16S ribosomal RNA gene Genome sequencing and assembly.</title>
        <authorList>
            <person name="Kang M."/>
        </authorList>
    </citation>
    <scope>NUCLEOTIDE SEQUENCE</scope>
    <source>
        <strain evidence="1">AW1</strain>
    </source>
</reference>
<proteinExistence type="predicted"/>
<keyword evidence="2" id="KW-1185">Reference proteome</keyword>
<organism evidence="1 2">
    <name type="scientific">Ramlibacter aurantiacus</name>
    <dbReference type="NCBI Taxonomy" id="2801330"/>
    <lineage>
        <taxon>Bacteria</taxon>
        <taxon>Pseudomonadati</taxon>
        <taxon>Pseudomonadota</taxon>
        <taxon>Betaproteobacteria</taxon>
        <taxon>Burkholderiales</taxon>
        <taxon>Comamonadaceae</taxon>
        <taxon>Ramlibacter</taxon>
    </lineage>
</organism>
<evidence type="ECO:0000313" key="1">
    <source>
        <dbReference type="EMBL" id="MBL0423449.1"/>
    </source>
</evidence>
<protein>
    <submittedName>
        <fullName evidence="1">Uncharacterized protein</fullName>
    </submittedName>
</protein>
<sequence>MGWLSELLSEPKHGSGALLNGKDLVLDEYKELFWSCAAESLAMSLRRLTTLGQSGSFPGGLTQSIAQNRSVAEGELMALITAVWLYHAWAGKCASYDALALAVKSMVRPNDAPDEECLIEVFARRNLNVLTMEHLMRARGKSLADEQSAEQVVTHSMAQGYQWLANNFGAIEPSPTEEELFNVKTTIGLAKDSTLLGLQRMGLTYRRQSATEFAAAHGIKMPK</sequence>
<dbReference type="AlphaFoldDB" id="A0A936ZZS2"/>
<dbReference type="EMBL" id="JAEQNA010000018">
    <property type="protein sequence ID" value="MBL0423449.1"/>
    <property type="molecule type" value="Genomic_DNA"/>
</dbReference>
<evidence type="ECO:0000313" key="2">
    <source>
        <dbReference type="Proteomes" id="UP000613011"/>
    </source>
</evidence>
<accession>A0A936ZZS2</accession>